<dbReference type="SMART" id="SM01390">
    <property type="entry name" value="Ribosomal_S4"/>
    <property type="match status" value="1"/>
</dbReference>
<sequence length="208" mass="24088">MARYLGSKCRICRREATKLFLKGEKCFSDKCAIERRDYVPGQHGQRRRKISDYGLHLREKQKVKRTYGLLERQFRNYFKKAERMKGVTGENLLTLLERRLDNVVYRMGLAASRTEARQIVSHKQIMVNGVRVNVASYLCKPGDVIAVNEKSKDHLRIKGALESAMQRGLPSWVEMDANKLSGTFRSFPERSDLPADFNENLIVELYSK</sequence>
<dbReference type="PROSITE" id="PS00632">
    <property type="entry name" value="RIBOSOMAL_S4"/>
    <property type="match status" value="1"/>
</dbReference>
<dbReference type="Gene3D" id="3.10.290.10">
    <property type="entry name" value="RNA-binding S4 domain"/>
    <property type="match status" value="1"/>
</dbReference>
<dbReference type="InterPro" id="IPR018079">
    <property type="entry name" value="Ribosomal_uS4_CS"/>
</dbReference>
<dbReference type="NCBIfam" id="NF003717">
    <property type="entry name" value="PRK05327.1"/>
    <property type="match status" value="1"/>
</dbReference>
<evidence type="ECO:0000259" key="9">
    <source>
        <dbReference type="SMART" id="SM00363"/>
    </source>
</evidence>
<dbReference type="CDD" id="cd00165">
    <property type="entry name" value="S4"/>
    <property type="match status" value="1"/>
</dbReference>
<dbReference type="Pfam" id="PF00163">
    <property type="entry name" value="Ribosomal_S4"/>
    <property type="match status" value="1"/>
</dbReference>
<accession>A0A1S7LKK4</accession>
<dbReference type="SUPFAM" id="SSF55174">
    <property type="entry name" value="Alpha-L RNA-binding motif"/>
    <property type="match status" value="1"/>
</dbReference>
<dbReference type="HAMAP" id="MF_01306_B">
    <property type="entry name" value="Ribosomal_uS4_B"/>
    <property type="match status" value="1"/>
</dbReference>
<comment type="similarity">
    <text evidence="1 7 8">Belongs to the universal ribosomal protein uS4 family.</text>
</comment>
<dbReference type="InterPro" id="IPR022801">
    <property type="entry name" value="Ribosomal_uS4"/>
</dbReference>
<dbReference type="GO" id="GO:0019843">
    <property type="term" value="F:rRNA binding"/>
    <property type="evidence" value="ECO:0007669"/>
    <property type="project" value="UniProtKB-UniRule"/>
</dbReference>
<dbReference type="SMART" id="SM00363">
    <property type="entry name" value="S4"/>
    <property type="match status" value="1"/>
</dbReference>
<dbReference type="PANTHER" id="PTHR11831">
    <property type="entry name" value="30S 40S RIBOSOMAL PROTEIN"/>
    <property type="match status" value="1"/>
</dbReference>
<reference evidence="11" key="1">
    <citation type="submission" date="2015-04" db="EMBL/GenBank/DDBJ databases">
        <authorList>
            <person name="Syromyatnikov M.Y."/>
            <person name="Popov V.N."/>
        </authorList>
    </citation>
    <scope>NUCLEOTIDE SEQUENCE</scope>
    <source>
        <strain evidence="11">MO-1</strain>
    </source>
</reference>
<protein>
    <recommendedName>
        <fullName evidence="6 7">Small ribosomal subunit protein uS4</fullName>
    </recommendedName>
</protein>
<dbReference type="NCBIfam" id="TIGR01017">
    <property type="entry name" value="rpsD_bact"/>
    <property type="match status" value="1"/>
</dbReference>
<dbReference type="GO" id="GO:0015935">
    <property type="term" value="C:small ribosomal subunit"/>
    <property type="evidence" value="ECO:0007669"/>
    <property type="project" value="InterPro"/>
</dbReference>
<comment type="function">
    <text evidence="7">One of the primary rRNA binding proteins, it binds directly to 16S rRNA where it nucleates assembly of the body of the 30S subunit.</text>
</comment>
<dbReference type="Pfam" id="PF01479">
    <property type="entry name" value="S4"/>
    <property type="match status" value="1"/>
</dbReference>
<organism evidence="11">
    <name type="scientific">Magnetococcus massalia (strain MO-1)</name>
    <dbReference type="NCBI Taxonomy" id="451514"/>
    <lineage>
        <taxon>Bacteria</taxon>
        <taxon>Pseudomonadati</taxon>
        <taxon>Pseudomonadota</taxon>
        <taxon>Magnetococcia</taxon>
        <taxon>Magnetococcales</taxon>
        <taxon>Magnetococcaceae</taxon>
        <taxon>Magnetococcus</taxon>
    </lineage>
</organism>
<comment type="function">
    <text evidence="7">With S5 and S12 plays an important role in translational accuracy.</text>
</comment>
<evidence type="ECO:0000256" key="3">
    <source>
        <dbReference type="ARBA" id="ARBA00022884"/>
    </source>
</evidence>
<comment type="subunit">
    <text evidence="7">Part of the 30S ribosomal subunit. Contacts protein S5. The interaction surface between S4 and S5 is involved in control of translational fidelity.</text>
</comment>
<dbReference type="FunFam" id="3.10.290.10:FF:000001">
    <property type="entry name" value="30S ribosomal protein S4"/>
    <property type="match status" value="1"/>
</dbReference>
<dbReference type="AlphaFoldDB" id="A0A1S7LKK4"/>
<dbReference type="PROSITE" id="PS50889">
    <property type="entry name" value="S4"/>
    <property type="match status" value="1"/>
</dbReference>
<keyword evidence="4 7" id="KW-0689">Ribosomal protein</keyword>
<keyword evidence="2 7" id="KW-0699">rRNA-binding</keyword>
<evidence type="ECO:0000256" key="6">
    <source>
        <dbReference type="ARBA" id="ARBA00035254"/>
    </source>
</evidence>
<dbReference type="Gene3D" id="1.10.1050.10">
    <property type="entry name" value="Ribosomal Protein S4 Delta 41, Chain A, domain 1"/>
    <property type="match status" value="1"/>
</dbReference>
<feature type="domain" description="RNA-binding S4" evidence="9">
    <location>
        <begin position="98"/>
        <end position="162"/>
    </location>
</feature>
<dbReference type="InterPro" id="IPR005709">
    <property type="entry name" value="Ribosomal_uS4_bac-type"/>
</dbReference>
<evidence type="ECO:0000256" key="7">
    <source>
        <dbReference type="HAMAP-Rule" id="MF_01306"/>
    </source>
</evidence>
<evidence type="ECO:0000313" key="11">
    <source>
        <dbReference type="EMBL" id="CRH06657.1"/>
    </source>
</evidence>
<dbReference type="EMBL" id="LO017727">
    <property type="protein sequence ID" value="CRH06657.1"/>
    <property type="molecule type" value="Genomic_DNA"/>
</dbReference>
<evidence type="ECO:0000256" key="1">
    <source>
        <dbReference type="ARBA" id="ARBA00007465"/>
    </source>
</evidence>
<keyword evidence="5 7" id="KW-0687">Ribonucleoprotein</keyword>
<proteinExistence type="inferred from homology"/>
<dbReference type="PANTHER" id="PTHR11831:SF4">
    <property type="entry name" value="SMALL RIBOSOMAL SUBUNIT PROTEIN US4M"/>
    <property type="match status" value="1"/>
</dbReference>
<dbReference type="GO" id="GO:0006412">
    <property type="term" value="P:translation"/>
    <property type="evidence" value="ECO:0007669"/>
    <property type="project" value="UniProtKB-UniRule"/>
</dbReference>
<evidence type="ECO:0000259" key="10">
    <source>
        <dbReference type="SMART" id="SM01390"/>
    </source>
</evidence>
<evidence type="ECO:0000256" key="5">
    <source>
        <dbReference type="ARBA" id="ARBA00023274"/>
    </source>
</evidence>
<feature type="domain" description="Small ribosomal subunit protein uS4 N-terminal" evidence="10">
    <location>
        <begin position="3"/>
        <end position="97"/>
    </location>
</feature>
<gene>
    <name evidence="7 11" type="primary">rpsD</name>
    <name evidence="11" type="ORF">MAGMO_2500</name>
</gene>
<evidence type="ECO:0000256" key="2">
    <source>
        <dbReference type="ARBA" id="ARBA00022730"/>
    </source>
</evidence>
<dbReference type="FunFam" id="1.10.1050.10:FF:000001">
    <property type="entry name" value="30S ribosomal protein S4"/>
    <property type="match status" value="1"/>
</dbReference>
<dbReference type="InterPro" id="IPR001912">
    <property type="entry name" value="Ribosomal_uS4_N"/>
</dbReference>
<dbReference type="GO" id="GO:0042274">
    <property type="term" value="P:ribosomal small subunit biogenesis"/>
    <property type="evidence" value="ECO:0007669"/>
    <property type="project" value="TreeGrafter"/>
</dbReference>
<keyword evidence="3 7" id="KW-0694">RNA-binding</keyword>
<evidence type="ECO:0000256" key="4">
    <source>
        <dbReference type="ARBA" id="ARBA00022980"/>
    </source>
</evidence>
<name>A0A1S7LKK4_MAGMO</name>
<dbReference type="InterPro" id="IPR036986">
    <property type="entry name" value="S4_RNA-bd_sf"/>
</dbReference>
<dbReference type="GO" id="GO:0003735">
    <property type="term" value="F:structural constituent of ribosome"/>
    <property type="evidence" value="ECO:0007669"/>
    <property type="project" value="InterPro"/>
</dbReference>
<evidence type="ECO:0000256" key="8">
    <source>
        <dbReference type="RuleBase" id="RU003699"/>
    </source>
</evidence>
<dbReference type="InterPro" id="IPR002942">
    <property type="entry name" value="S4_RNA-bd"/>
</dbReference>